<dbReference type="Proteomes" id="UP000016665">
    <property type="component" value="Chromosome 24"/>
</dbReference>
<evidence type="ECO:0000256" key="1">
    <source>
        <dbReference type="ARBA" id="ARBA00004161"/>
    </source>
</evidence>
<dbReference type="RefSeq" id="XP_005058692.1">
    <property type="nucleotide sequence ID" value="XM_005058635.1"/>
</dbReference>
<reference evidence="8" key="2">
    <citation type="submission" date="2025-08" db="UniProtKB">
        <authorList>
            <consortium name="Ensembl"/>
        </authorList>
    </citation>
    <scope>IDENTIFICATION</scope>
</reference>
<protein>
    <recommendedName>
        <fullName evidence="3">Protein unc-45 homolog B</fullName>
    </recommendedName>
</protein>
<dbReference type="InterPro" id="IPR016024">
    <property type="entry name" value="ARM-type_fold"/>
</dbReference>
<reference evidence="8 9" key="1">
    <citation type="journal article" date="2012" name="Nature">
        <title>The genomic landscape of species divergence in Ficedula flycatchers.</title>
        <authorList>
            <person name="Ellegren H."/>
            <person name="Smeds L."/>
            <person name="Burri R."/>
            <person name="Olason P.I."/>
            <person name="Backstrom N."/>
            <person name="Kawakami T."/>
            <person name="Kunstner A."/>
            <person name="Makinen H."/>
            <person name="Nadachowska-Brzyska K."/>
            <person name="Qvarnstrom A."/>
            <person name="Uebbing S."/>
            <person name="Wolf J.B."/>
        </authorList>
    </citation>
    <scope>NUCLEOTIDE SEQUENCE [LARGE SCALE GENOMIC DNA]</scope>
</reference>
<accession>U3JBV7</accession>
<sequence length="775" mass="85303">MCHPFYFHNPALHLHSHAHPARAASGASPRQRCRGFESGPGGSRCPLAVPRCPPVSPGVPSLSPRCPPAMLRDEDTEADFQRFLRRVDDVTNLLQGLSSPDSAVREKAIAETEKKLQEQGGSREEEEEESRTTLNRTLINTSGSARAEAVDADGFLAALEKDAKERAQRRRRNEQLANALKEQGNEAFRAGDFALAIQRYSQGLEKLRDKQELYTNRAQAYLKLHEYEKAISDCEWALKCNKNCLKAYFLMGKAHLALQRFPECRQCYEKMLQIDPQKENLFKDCVNEARLEEKRVRDEERAEREAQAGSVAASSIQELLQRISSPGQDILYYTGGIRLLAEAVHSCTGQTFFRTNNGFSILRNETVRGAFCAESKSPAEVELCVSLLLLFQAACAGNEENQRLLLAQPEVSAQLAELLSSGTAQLQRETLALISLYSEHETGRRLLLRQDLSRWLQILMAFVKSTDARADSAMNILSDLIGEERFQTQCRAMFSTGVLPLFTQLLVCARQVNQAALARAVGVLGSLCADVGLRAQLARSRECWQACLQLLDGCPDASSPGYQLCVFAVLGLMMNLLLESNGTIQDLAVPISGRCLALLSHQDGRIVTRSIGVLSRVLPASPSAVEEVVRAGVVKKMLKFLKAGGQLTCSYAIKTLSICTKSSRRAQEELLKWDKRLQVLLKLLEAGDELLVGNAAFCLSQCLLLPGAASALLGSSVVQLLLRQAGGDAHRTSVQQNSAIALGRLCVAEPRHIQQLRKLNGLAILNSSMKYLPSS</sequence>
<dbReference type="GeneID" id="101806387"/>
<dbReference type="GO" id="GO:0070286">
    <property type="term" value="P:axonemal dynein complex assembly"/>
    <property type="evidence" value="ECO:0007669"/>
    <property type="project" value="TreeGrafter"/>
</dbReference>
<name>U3JBV7_FICAL</name>
<evidence type="ECO:0000256" key="2">
    <source>
        <dbReference type="ARBA" id="ARBA00004216"/>
    </source>
</evidence>
<dbReference type="InterPro" id="IPR043195">
    <property type="entry name" value="TTC12"/>
</dbReference>
<keyword evidence="5 6" id="KW-0802">TPR repeat</keyword>
<dbReference type="GeneTree" id="ENSGT00940000164257"/>
<feature type="compositionally biased region" description="Basic and acidic residues" evidence="7">
    <location>
        <begin position="112"/>
        <end position="123"/>
    </location>
</feature>
<evidence type="ECO:0000256" key="5">
    <source>
        <dbReference type="ARBA" id="ARBA00022803"/>
    </source>
</evidence>
<dbReference type="Pfam" id="PF13181">
    <property type="entry name" value="TPR_8"/>
    <property type="match status" value="1"/>
</dbReference>
<dbReference type="SMART" id="SM00185">
    <property type="entry name" value="ARM"/>
    <property type="match status" value="4"/>
</dbReference>
<dbReference type="SUPFAM" id="SSF48371">
    <property type="entry name" value="ARM repeat"/>
    <property type="match status" value="1"/>
</dbReference>
<dbReference type="Pfam" id="PF07719">
    <property type="entry name" value="TPR_2"/>
    <property type="match status" value="1"/>
</dbReference>
<feature type="compositionally biased region" description="Low complexity" evidence="7">
    <location>
        <begin position="21"/>
        <end position="30"/>
    </location>
</feature>
<dbReference type="Gene3D" id="1.25.40.10">
    <property type="entry name" value="Tetratricopeptide repeat domain"/>
    <property type="match status" value="1"/>
</dbReference>
<evidence type="ECO:0000256" key="4">
    <source>
        <dbReference type="ARBA" id="ARBA00022737"/>
    </source>
</evidence>
<dbReference type="SUPFAM" id="SSF48452">
    <property type="entry name" value="TPR-like"/>
    <property type="match status" value="1"/>
</dbReference>
<dbReference type="Gene3D" id="1.25.10.10">
    <property type="entry name" value="Leucine-rich Repeat Variant"/>
    <property type="match status" value="2"/>
</dbReference>
<dbReference type="HOGENOM" id="CLU_391258_0_0_1"/>
<dbReference type="OrthoDB" id="629492at2759"/>
<dbReference type="InterPro" id="IPR019734">
    <property type="entry name" value="TPR_rpt"/>
</dbReference>
<dbReference type="InterPro" id="IPR011989">
    <property type="entry name" value="ARM-like"/>
</dbReference>
<evidence type="ECO:0000256" key="3">
    <source>
        <dbReference type="ARBA" id="ARBA00020768"/>
    </source>
</evidence>
<dbReference type="GO" id="GO:0005813">
    <property type="term" value="C:centrosome"/>
    <property type="evidence" value="ECO:0007669"/>
    <property type="project" value="TreeGrafter"/>
</dbReference>
<reference evidence="8" key="3">
    <citation type="submission" date="2025-09" db="UniProtKB">
        <authorList>
            <consortium name="Ensembl"/>
        </authorList>
    </citation>
    <scope>IDENTIFICATION</scope>
</reference>
<dbReference type="PANTHER" id="PTHR46540">
    <property type="entry name" value="TETRATRICOPEPTIDE REPEAT PROTEIN 12"/>
    <property type="match status" value="1"/>
</dbReference>
<dbReference type="OMA" id="AVQQNCA"/>
<evidence type="ECO:0000256" key="6">
    <source>
        <dbReference type="PROSITE-ProRule" id="PRU00339"/>
    </source>
</evidence>
<dbReference type="InterPro" id="IPR011990">
    <property type="entry name" value="TPR-like_helical_dom_sf"/>
</dbReference>
<dbReference type="CTD" id="54970"/>
<dbReference type="GO" id="GO:0030018">
    <property type="term" value="C:Z disc"/>
    <property type="evidence" value="ECO:0007669"/>
    <property type="project" value="UniProtKB-SubCell"/>
</dbReference>
<dbReference type="InterPro" id="IPR013105">
    <property type="entry name" value="TPR_2"/>
</dbReference>
<dbReference type="KEGG" id="fab:101806387"/>
<feature type="region of interest" description="Disordered" evidence="7">
    <location>
        <begin position="112"/>
        <end position="140"/>
    </location>
</feature>
<evidence type="ECO:0000313" key="8">
    <source>
        <dbReference type="Ensembl" id="ENSFALP00000000261.1"/>
    </source>
</evidence>
<gene>
    <name evidence="8" type="primary">TTC12</name>
</gene>
<dbReference type="GO" id="GO:0007288">
    <property type="term" value="P:sperm axoneme assembly"/>
    <property type="evidence" value="ECO:0007669"/>
    <property type="project" value="TreeGrafter"/>
</dbReference>
<dbReference type="PROSITE" id="PS50005">
    <property type="entry name" value="TPR"/>
    <property type="match status" value="1"/>
</dbReference>
<keyword evidence="9" id="KW-1185">Reference proteome</keyword>
<dbReference type="SMART" id="SM00028">
    <property type="entry name" value="TPR"/>
    <property type="match status" value="3"/>
</dbReference>
<feature type="repeat" description="TPR" evidence="6">
    <location>
        <begin position="245"/>
        <end position="278"/>
    </location>
</feature>
<dbReference type="Ensembl" id="ENSFALT00000000264.2">
    <property type="protein sequence ID" value="ENSFALP00000000261.1"/>
    <property type="gene ID" value="ENSFALG00000000256.2"/>
</dbReference>
<proteinExistence type="predicted"/>
<dbReference type="GO" id="GO:0031672">
    <property type="term" value="C:A band"/>
    <property type="evidence" value="ECO:0007669"/>
    <property type="project" value="UniProtKB-SubCell"/>
</dbReference>
<evidence type="ECO:0000313" key="9">
    <source>
        <dbReference type="Proteomes" id="UP000016665"/>
    </source>
</evidence>
<dbReference type="PANTHER" id="PTHR46540:SF1">
    <property type="entry name" value="TETRATRICOPEPTIDE REPEAT PROTEIN 12"/>
    <property type="match status" value="1"/>
</dbReference>
<dbReference type="eggNOG" id="KOG0548">
    <property type="taxonomic scope" value="Eukaryota"/>
</dbReference>
<dbReference type="STRING" id="59894.ENSFALP00000000261"/>
<evidence type="ECO:0000256" key="7">
    <source>
        <dbReference type="SAM" id="MobiDB-lite"/>
    </source>
</evidence>
<comment type="subcellular location">
    <subcellularLocation>
        <location evidence="1">Cytoplasm</location>
        <location evidence="1">Myofibril</location>
        <location evidence="1">Sarcomere</location>
        <location evidence="1">A band</location>
    </subcellularLocation>
    <subcellularLocation>
        <location evidence="2">Cytoplasm</location>
        <location evidence="2">Myofibril</location>
        <location evidence="2">Sarcomere</location>
        <location evidence="2">Z line</location>
    </subcellularLocation>
</comment>
<dbReference type="InterPro" id="IPR000225">
    <property type="entry name" value="Armadillo"/>
</dbReference>
<feature type="region of interest" description="Disordered" evidence="7">
    <location>
        <begin position="20"/>
        <end position="40"/>
    </location>
</feature>
<keyword evidence="4" id="KW-0677">Repeat</keyword>
<dbReference type="AlphaFoldDB" id="U3JBV7"/>
<organism evidence="8 9">
    <name type="scientific">Ficedula albicollis</name>
    <name type="common">Collared flycatcher</name>
    <name type="synonym">Muscicapa albicollis</name>
    <dbReference type="NCBI Taxonomy" id="59894"/>
    <lineage>
        <taxon>Eukaryota</taxon>
        <taxon>Metazoa</taxon>
        <taxon>Chordata</taxon>
        <taxon>Craniata</taxon>
        <taxon>Vertebrata</taxon>
        <taxon>Euteleostomi</taxon>
        <taxon>Archelosauria</taxon>
        <taxon>Archosauria</taxon>
        <taxon>Dinosauria</taxon>
        <taxon>Saurischia</taxon>
        <taxon>Theropoda</taxon>
        <taxon>Coelurosauria</taxon>
        <taxon>Aves</taxon>
        <taxon>Neognathae</taxon>
        <taxon>Neoaves</taxon>
        <taxon>Telluraves</taxon>
        <taxon>Australaves</taxon>
        <taxon>Passeriformes</taxon>
        <taxon>Muscicapidae</taxon>
        <taxon>Ficedula</taxon>
    </lineage>
</organism>